<evidence type="ECO:0000313" key="1">
    <source>
        <dbReference type="EMBL" id="NDY94758.1"/>
    </source>
</evidence>
<dbReference type="AlphaFoldDB" id="A0A845UVY6"/>
<evidence type="ECO:0008006" key="3">
    <source>
        <dbReference type="Google" id="ProtNLM"/>
    </source>
</evidence>
<dbReference type="EMBL" id="JAAGSC010000031">
    <property type="protein sequence ID" value="NDY94758.1"/>
    <property type="molecule type" value="Genomic_DNA"/>
</dbReference>
<dbReference type="Proteomes" id="UP000484885">
    <property type="component" value="Unassembled WGS sequence"/>
</dbReference>
<proteinExistence type="predicted"/>
<gene>
    <name evidence="1" type="ORF">G3I74_03320</name>
</gene>
<comment type="caution">
    <text evidence="1">The sequence shown here is derived from an EMBL/GenBank/DDBJ whole genome shotgun (WGS) entry which is preliminary data.</text>
</comment>
<evidence type="ECO:0000313" key="2">
    <source>
        <dbReference type="Proteomes" id="UP000484885"/>
    </source>
</evidence>
<protein>
    <recommendedName>
        <fullName evidence="3">TniQ protein</fullName>
    </recommendedName>
</protein>
<sequence>MVDVAHGGMWDHHSSSSLEVTWNILRANGVSEEAFAKLDLADCPECYLKDDFIHPKVLRRRALRKAYYQRIISEIPQPMFLSEIRKLNILSPRRDSKICEECAESGVHSVMFELPWVHECPIHSTSLYLNNADYNLRKVASNRVKRRRLVQEFNKLSLDAIATLKEMKNNYKPFHPMNQRQTGVRKFYFDFFNKITNNCMTYASAYSAVTHGSKSKIYCVSDTRRRSSEASEALIRKAYEAACKKIDAEVLFEQKALKKRRRDLASLYERESLKIGLYEFLDRDRETISAFWAGSMRELGLYRKKGSRARLYFWTSLDQRVSEDVCACYISRSAIEHVVNLKVYETLYIFLLRCQIHRHYTMPCDARDLEFAYDSDSVAFHGFYFGDTRNMLLPVHTTQSVIYLANSVIPLHFRTAHERKLAESVT</sequence>
<keyword evidence="2" id="KW-1185">Reference proteome</keyword>
<reference evidence="1 2" key="1">
    <citation type="submission" date="2020-02" db="EMBL/GenBank/DDBJ databases">
        <authorList>
            <person name="Zhang X.-Y."/>
        </authorList>
    </citation>
    <scope>NUCLEOTIDE SEQUENCE [LARGE SCALE GENOMIC DNA]</scope>
    <source>
        <strain evidence="1 2">C33</strain>
    </source>
</reference>
<dbReference type="RefSeq" id="WP_164210142.1">
    <property type="nucleotide sequence ID" value="NZ_JAAGSC010000031.1"/>
</dbReference>
<organism evidence="1 2">
    <name type="scientific">Wenzhouxiangella limi</name>
    <dbReference type="NCBI Taxonomy" id="2707351"/>
    <lineage>
        <taxon>Bacteria</taxon>
        <taxon>Pseudomonadati</taxon>
        <taxon>Pseudomonadota</taxon>
        <taxon>Gammaproteobacteria</taxon>
        <taxon>Chromatiales</taxon>
        <taxon>Wenzhouxiangellaceae</taxon>
        <taxon>Wenzhouxiangella</taxon>
    </lineage>
</organism>
<name>A0A845UVY6_9GAMM</name>
<accession>A0A845UVY6</accession>